<dbReference type="Gene3D" id="3.90.180.10">
    <property type="entry name" value="Medium-chain alcohol dehydrogenases, catalytic domain"/>
    <property type="match status" value="1"/>
</dbReference>
<dbReference type="PANTHER" id="PTHR11695">
    <property type="entry name" value="ALCOHOL DEHYDROGENASE RELATED"/>
    <property type="match status" value="1"/>
</dbReference>
<name>A0A482IYI5_9BURK</name>
<reference evidence="2 3" key="1">
    <citation type="submission" date="2019-03" db="EMBL/GenBank/DDBJ databases">
        <title>Comparative insights into the high quality Complete genome sequence of highly metal resistant Cupriavidus metallidurans strain BS1 isolated from a gold-copper mine.</title>
        <authorList>
            <person name="Mazhar H.S."/>
            <person name="Rensing C."/>
        </authorList>
    </citation>
    <scope>NUCLEOTIDE SEQUENCE [LARGE SCALE GENOMIC DNA]</scope>
    <source>
        <strain evidence="2 3">BS1</strain>
    </source>
</reference>
<gene>
    <name evidence="2" type="ORF">DDF84_028250</name>
</gene>
<dbReference type="InterPro" id="IPR011032">
    <property type="entry name" value="GroES-like_sf"/>
</dbReference>
<dbReference type="AlphaFoldDB" id="A0A482IYI5"/>
<dbReference type="RefSeq" id="WP_111733808.1">
    <property type="nucleotide sequence ID" value="NZ_CP037901.1"/>
</dbReference>
<dbReference type="InterPro" id="IPR020843">
    <property type="entry name" value="ER"/>
</dbReference>
<dbReference type="InterPro" id="IPR050700">
    <property type="entry name" value="YIM1/Zinc_Alcohol_DH_Fams"/>
</dbReference>
<evidence type="ECO:0000313" key="3">
    <source>
        <dbReference type="Proteomes" id="UP000253772"/>
    </source>
</evidence>
<evidence type="ECO:0000259" key="1">
    <source>
        <dbReference type="SMART" id="SM00829"/>
    </source>
</evidence>
<dbReference type="Proteomes" id="UP000253772">
    <property type="component" value="Chromosome c2"/>
</dbReference>
<sequence>MNTACLATINGFGDAFALALRSTPCPEPGPREIVVQVEAAAVNPIDVRRRDGYGRRLFSLMGAARMPLVLGNDFAGTVCAVGRGVTGLREGDAVFGVKPPSNAGTHATHVTVRAEHVCLSPPSISAEALSTLPYNFLTVTRAFTDAGISRETVKGRHVLVHGATGGLGQIAVRLLHGLGATVTAVGGSDGLDACRAGGADELMDRHRQSLAALPRHFAATLNFASWEDETELLRLLAPDAAGHATTVHPLLGNFDRLGLLAGGVATLIDKRDRRRMTPKNSRYGWTIFRPNSSALLALSHCAAALAPPSLKTFAFTQAEQAYLHVKQRRPGRAVLLPGQI</sequence>
<organism evidence="2 3">
    <name type="scientific">Cupriavidus metallidurans</name>
    <dbReference type="NCBI Taxonomy" id="119219"/>
    <lineage>
        <taxon>Bacteria</taxon>
        <taxon>Pseudomonadati</taxon>
        <taxon>Pseudomonadota</taxon>
        <taxon>Betaproteobacteria</taxon>
        <taxon>Burkholderiales</taxon>
        <taxon>Burkholderiaceae</taxon>
        <taxon>Cupriavidus</taxon>
    </lineage>
</organism>
<proteinExistence type="predicted"/>
<dbReference type="SMART" id="SM00829">
    <property type="entry name" value="PKS_ER"/>
    <property type="match status" value="1"/>
</dbReference>
<dbReference type="Pfam" id="PF08240">
    <property type="entry name" value="ADH_N"/>
    <property type="match status" value="1"/>
</dbReference>
<protein>
    <submittedName>
        <fullName evidence="2">Zinc-binding alcohol dehydrogenase</fullName>
    </submittedName>
</protein>
<dbReference type="PANTHER" id="PTHR11695:SF294">
    <property type="entry name" value="RETICULON-4-INTERACTING PROTEIN 1, MITOCHONDRIAL"/>
    <property type="match status" value="1"/>
</dbReference>
<evidence type="ECO:0000313" key="2">
    <source>
        <dbReference type="EMBL" id="QBP13501.1"/>
    </source>
</evidence>
<dbReference type="SUPFAM" id="SSF51735">
    <property type="entry name" value="NAD(P)-binding Rossmann-fold domains"/>
    <property type="match status" value="1"/>
</dbReference>
<dbReference type="GO" id="GO:0016491">
    <property type="term" value="F:oxidoreductase activity"/>
    <property type="evidence" value="ECO:0007669"/>
    <property type="project" value="InterPro"/>
</dbReference>
<dbReference type="EMBL" id="CP037901">
    <property type="protein sequence ID" value="QBP13501.1"/>
    <property type="molecule type" value="Genomic_DNA"/>
</dbReference>
<dbReference type="OrthoDB" id="9787435at2"/>
<dbReference type="SUPFAM" id="SSF50129">
    <property type="entry name" value="GroES-like"/>
    <property type="match status" value="1"/>
</dbReference>
<dbReference type="Gene3D" id="3.40.50.720">
    <property type="entry name" value="NAD(P)-binding Rossmann-like Domain"/>
    <property type="match status" value="1"/>
</dbReference>
<dbReference type="InterPro" id="IPR036291">
    <property type="entry name" value="NAD(P)-bd_dom_sf"/>
</dbReference>
<feature type="domain" description="Enoyl reductase (ER)" evidence="1">
    <location>
        <begin position="13"/>
        <end position="335"/>
    </location>
</feature>
<dbReference type="InterPro" id="IPR013154">
    <property type="entry name" value="ADH-like_N"/>
</dbReference>
<accession>A0A482IYI5</accession>